<sequence>MRTTSYPVLREPVPHLPIAGLEVPEALGPLAERAWRTAARKVRALVERHPDRFPVYTEGGRWAIDAEPWTNWCEGFLAGQLWLLADRTGDPWFRERAEHYSLLIEPRKDDRGVHDLGFLFWSSWRRWYELTGDASRDEVVVHAGRTLASRFNERGRYLRSFLAADSLFIDIMMNVGIIFHAAARTRDPELARIAYEHCLTTRRFLVRGDGSASHECIFDLDTGQFLRQTTQQGWRDDGSWARGQAWALYGFGTAYRFTGERRFLATAARCADFYIERTGERLVPPNDWEEPTPRHPWESSAAAIAAGGLWQLAGLVSDSELARSYAEYAIRILIRLCQDDFLAADEPAWEGVLKHGTYHESKNLGVDESVMWGDYFFLEALDCPLPE</sequence>
<gene>
    <name evidence="3" type="ORF">JF922_18425</name>
</gene>
<name>A0A934K4T0_9BACT</name>
<dbReference type="Gene3D" id="1.50.10.10">
    <property type="match status" value="1"/>
</dbReference>
<evidence type="ECO:0000256" key="2">
    <source>
        <dbReference type="ARBA" id="ARBA00038358"/>
    </source>
</evidence>
<accession>A0A934K4T0</accession>
<dbReference type="RefSeq" id="WP_338203719.1">
    <property type="nucleotide sequence ID" value="NZ_JAEKNR010000183.1"/>
</dbReference>
<comment type="caution">
    <text evidence="3">The sequence shown here is derived from an EMBL/GenBank/DDBJ whole genome shotgun (WGS) entry which is preliminary data.</text>
</comment>
<proteinExistence type="inferred from homology"/>
<keyword evidence="4" id="KW-1185">Reference proteome</keyword>
<organism evidence="3 4">
    <name type="scientific">Candidatus Nephthysia bennettiae</name>
    <dbReference type="NCBI Taxonomy" id="3127016"/>
    <lineage>
        <taxon>Bacteria</taxon>
        <taxon>Bacillati</taxon>
        <taxon>Candidatus Dormiibacterota</taxon>
        <taxon>Candidatus Dormibacteria</taxon>
        <taxon>Candidatus Dormibacterales</taxon>
        <taxon>Candidatus Dormibacteraceae</taxon>
        <taxon>Candidatus Nephthysia</taxon>
    </lineage>
</organism>
<reference evidence="3" key="1">
    <citation type="submission" date="2020-10" db="EMBL/GenBank/DDBJ databases">
        <title>Ca. Dormibacterota MAGs.</title>
        <authorList>
            <person name="Montgomery K."/>
        </authorList>
    </citation>
    <scope>NUCLEOTIDE SEQUENCE [LARGE SCALE GENOMIC DNA]</scope>
    <source>
        <strain evidence="3">SC8812_S17_10</strain>
    </source>
</reference>
<dbReference type="InterPro" id="IPR052369">
    <property type="entry name" value="UG_Glycosaminoglycan_Hydrolase"/>
</dbReference>
<evidence type="ECO:0000313" key="4">
    <source>
        <dbReference type="Proteomes" id="UP000612893"/>
    </source>
</evidence>
<dbReference type="AlphaFoldDB" id="A0A934K4T0"/>
<dbReference type="Proteomes" id="UP000612893">
    <property type="component" value="Unassembled WGS sequence"/>
</dbReference>
<dbReference type="InterPro" id="IPR012341">
    <property type="entry name" value="6hp_glycosidase-like_sf"/>
</dbReference>
<protein>
    <submittedName>
        <fullName evidence="3">Glycoside hydrolase family 88 protein</fullName>
    </submittedName>
</protein>
<comment type="similarity">
    <text evidence="2">Belongs to the glycosyl hydrolase 88 family.</text>
</comment>
<dbReference type="GO" id="GO:0016787">
    <property type="term" value="F:hydrolase activity"/>
    <property type="evidence" value="ECO:0007669"/>
    <property type="project" value="UniProtKB-KW"/>
</dbReference>
<dbReference type="PANTHER" id="PTHR36845:SF1">
    <property type="entry name" value="HYDROLASE, PUTATIVE (AFU_ORTHOLOGUE AFUA_7G05090)-RELATED"/>
    <property type="match status" value="1"/>
</dbReference>
<evidence type="ECO:0000313" key="3">
    <source>
        <dbReference type="EMBL" id="MBJ7600039.1"/>
    </source>
</evidence>
<keyword evidence="1 3" id="KW-0378">Hydrolase</keyword>
<dbReference type="SUPFAM" id="SSF48208">
    <property type="entry name" value="Six-hairpin glycosidases"/>
    <property type="match status" value="1"/>
</dbReference>
<dbReference type="EMBL" id="JAEKNR010000183">
    <property type="protein sequence ID" value="MBJ7600039.1"/>
    <property type="molecule type" value="Genomic_DNA"/>
</dbReference>
<dbReference type="PANTHER" id="PTHR36845">
    <property type="entry name" value="HYDROLASE, PUTATIVE (AFU_ORTHOLOGUE AFUA_7G05090)-RELATED"/>
    <property type="match status" value="1"/>
</dbReference>
<dbReference type="InterPro" id="IPR008928">
    <property type="entry name" value="6-hairpin_glycosidase_sf"/>
</dbReference>
<evidence type="ECO:0000256" key="1">
    <source>
        <dbReference type="ARBA" id="ARBA00022801"/>
    </source>
</evidence>